<dbReference type="AlphaFoldDB" id="A0A0C9WZK1"/>
<evidence type="ECO:0000313" key="2">
    <source>
        <dbReference type="EMBL" id="KIJ90756.1"/>
    </source>
</evidence>
<dbReference type="Proteomes" id="UP000054477">
    <property type="component" value="Unassembled WGS sequence"/>
</dbReference>
<organism evidence="2 3">
    <name type="scientific">Laccaria amethystina LaAM-08-1</name>
    <dbReference type="NCBI Taxonomy" id="1095629"/>
    <lineage>
        <taxon>Eukaryota</taxon>
        <taxon>Fungi</taxon>
        <taxon>Dikarya</taxon>
        <taxon>Basidiomycota</taxon>
        <taxon>Agaricomycotina</taxon>
        <taxon>Agaricomycetes</taxon>
        <taxon>Agaricomycetidae</taxon>
        <taxon>Agaricales</taxon>
        <taxon>Agaricineae</taxon>
        <taxon>Hydnangiaceae</taxon>
        <taxon>Laccaria</taxon>
    </lineage>
</organism>
<accession>A0A0C9WZK1</accession>
<reference evidence="2 3" key="1">
    <citation type="submission" date="2014-04" db="EMBL/GenBank/DDBJ databases">
        <authorList>
            <consortium name="DOE Joint Genome Institute"/>
            <person name="Kuo A."/>
            <person name="Kohler A."/>
            <person name="Nagy L.G."/>
            <person name="Floudas D."/>
            <person name="Copeland A."/>
            <person name="Barry K.W."/>
            <person name="Cichocki N."/>
            <person name="Veneault-Fourrey C."/>
            <person name="LaButti K."/>
            <person name="Lindquist E.A."/>
            <person name="Lipzen A."/>
            <person name="Lundell T."/>
            <person name="Morin E."/>
            <person name="Murat C."/>
            <person name="Sun H."/>
            <person name="Tunlid A."/>
            <person name="Henrissat B."/>
            <person name="Grigoriev I.V."/>
            <person name="Hibbett D.S."/>
            <person name="Martin F."/>
            <person name="Nordberg H.P."/>
            <person name="Cantor M.N."/>
            <person name="Hua S.X."/>
        </authorList>
    </citation>
    <scope>NUCLEOTIDE SEQUENCE [LARGE SCALE GENOMIC DNA]</scope>
    <source>
        <strain evidence="2 3">LaAM-08-1</strain>
    </source>
</reference>
<feature type="compositionally biased region" description="Acidic residues" evidence="1">
    <location>
        <begin position="36"/>
        <end position="54"/>
    </location>
</feature>
<sequence>MPPKAKKVAPAESRKRQASNADEQPVKRSRRGRQNDDDDEDDNQEDPAADEWADREDQATKTKGRGGRGGNRGRATPKKAPARKCVRPLSVAIVVDDCHRLAAIFTSPHHH</sequence>
<evidence type="ECO:0000256" key="1">
    <source>
        <dbReference type="SAM" id="MobiDB-lite"/>
    </source>
</evidence>
<feature type="compositionally biased region" description="Basic residues" evidence="1">
    <location>
        <begin position="75"/>
        <end position="84"/>
    </location>
</feature>
<evidence type="ECO:0000313" key="3">
    <source>
        <dbReference type="Proteomes" id="UP000054477"/>
    </source>
</evidence>
<feature type="region of interest" description="Disordered" evidence="1">
    <location>
        <begin position="1"/>
        <end position="84"/>
    </location>
</feature>
<dbReference type="HOGENOM" id="CLU_179475_0_0_1"/>
<protein>
    <submittedName>
        <fullName evidence="2">Uncharacterized protein</fullName>
    </submittedName>
</protein>
<keyword evidence="3" id="KW-1185">Reference proteome</keyword>
<gene>
    <name evidence="2" type="ORF">K443DRAFT_116133</name>
</gene>
<reference evidence="3" key="2">
    <citation type="submission" date="2015-01" db="EMBL/GenBank/DDBJ databases">
        <title>Evolutionary Origins and Diversification of the Mycorrhizal Mutualists.</title>
        <authorList>
            <consortium name="DOE Joint Genome Institute"/>
            <consortium name="Mycorrhizal Genomics Consortium"/>
            <person name="Kohler A."/>
            <person name="Kuo A."/>
            <person name="Nagy L.G."/>
            <person name="Floudas D."/>
            <person name="Copeland A."/>
            <person name="Barry K.W."/>
            <person name="Cichocki N."/>
            <person name="Veneault-Fourrey C."/>
            <person name="LaButti K."/>
            <person name="Lindquist E.A."/>
            <person name="Lipzen A."/>
            <person name="Lundell T."/>
            <person name="Morin E."/>
            <person name="Murat C."/>
            <person name="Riley R."/>
            <person name="Ohm R."/>
            <person name="Sun H."/>
            <person name="Tunlid A."/>
            <person name="Henrissat B."/>
            <person name="Grigoriev I.V."/>
            <person name="Hibbett D.S."/>
            <person name="Martin F."/>
        </authorList>
    </citation>
    <scope>NUCLEOTIDE SEQUENCE [LARGE SCALE GENOMIC DNA]</scope>
    <source>
        <strain evidence="3">LaAM-08-1</strain>
    </source>
</reference>
<dbReference type="EMBL" id="KN839116">
    <property type="protein sequence ID" value="KIJ90756.1"/>
    <property type="molecule type" value="Genomic_DNA"/>
</dbReference>
<proteinExistence type="predicted"/>
<name>A0A0C9WZK1_9AGAR</name>